<feature type="region of interest" description="Disordered" evidence="1">
    <location>
        <begin position="156"/>
        <end position="184"/>
    </location>
</feature>
<comment type="caution">
    <text evidence="2">The sequence shown here is derived from an EMBL/GenBank/DDBJ whole genome shotgun (WGS) entry which is preliminary data.</text>
</comment>
<dbReference type="EMBL" id="JAKMXF010000133">
    <property type="protein sequence ID" value="KAI6656940.1"/>
    <property type="molecule type" value="Genomic_DNA"/>
</dbReference>
<protein>
    <submittedName>
        <fullName evidence="2">Uncharacterized protein</fullName>
    </submittedName>
</protein>
<accession>A0AAV7K7H7</accession>
<keyword evidence="3" id="KW-1185">Reference proteome</keyword>
<proteinExistence type="predicted"/>
<name>A0AAV7K7H7_9METZ</name>
<organism evidence="2 3">
    <name type="scientific">Oopsacas minuta</name>
    <dbReference type="NCBI Taxonomy" id="111878"/>
    <lineage>
        <taxon>Eukaryota</taxon>
        <taxon>Metazoa</taxon>
        <taxon>Porifera</taxon>
        <taxon>Hexactinellida</taxon>
        <taxon>Hexasterophora</taxon>
        <taxon>Lyssacinosida</taxon>
        <taxon>Leucopsacidae</taxon>
        <taxon>Oopsacas</taxon>
    </lineage>
</organism>
<feature type="compositionally biased region" description="Polar residues" evidence="1">
    <location>
        <begin position="161"/>
        <end position="182"/>
    </location>
</feature>
<sequence length="256" mass="29492">MEDVQLMCSSINFDKEDFETMTSDVRSKIHTYFSQLIEVIQSRENKLISELDAIISEFRNEREKFKELEKMKKYHQDLYSSSTFKNLQADILGKIEKEITGMKEETMDKMVLEFEWNQKYAREANELGKLKKTHPTDNDVTKNVEVVNSFAPSLEFRSKPQGISNSPSKTIPQSIKSQTKPLNSPVLVVHQTKNPSFFGKSLRLSDQKSIKRKFSLNNPEILKRTCPDNGKKLSKSSPDDNPLPDPSSYSSHTYQL</sequence>
<evidence type="ECO:0000313" key="3">
    <source>
        <dbReference type="Proteomes" id="UP001165289"/>
    </source>
</evidence>
<evidence type="ECO:0000313" key="2">
    <source>
        <dbReference type="EMBL" id="KAI6656940.1"/>
    </source>
</evidence>
<feature type="region of interest" description="Disordered" evidence="1">
    <location>
        <begin position="213"/>
        <end position="256"/>
    </location>
</feature>
<dbReference type="AlphaFoldDB" id="A0AAV7K7H7"/>
<feature type="compositionally biased region" description="Basic and acidic residues" evidence="1">
    <location>
        <begin position="221"/>
        <end position="231"/>
    </location>
</feature>
<evidence type="ECO:0000256" key="1">
    <source>
        <dbReference type="SAM" id="MobiDB-lite"/>
    </source>
</evidence>
<reference evidence="2 3" key="1">
    <citation type="journal article" date="2023" name="BMC Biol.">
        <title>The compact genome of the sponge Oopsacas minuta (Hexactinellida) is lacking key metazoan core genes.</title>
        <authorList>
            <person name="Santini S."/>
            <person name="Schenkelaars Q."/>
            <person name="Jourda C."/>
            <person name="Duchesne M."/>
            <person name="Belahbib H."/>
            <person name="Rocher C."/>
            <person name="Selva M."/>
            <person name="Riesgo A."/>
            <person name="Vervoort M."/>
            <person name="Leys S.P."/>
            <person name="Kodjabachian L."/>
            <person name="Le Bivic A."/>
            <person name="Borchiellini C."/>
            <person name="Claverie J.M."/>
            <person name="Renard E."/>
        </authorList>
    </citation>
    <scope>NUCLEOTIDE SEQUENCE [LARGE SCALE GENOMIC DNA]</scope>
    <source>
        <strain evidence="2">SPO-2</strain>
    </source>
</reference>
<dbReference type="Proteomes" id="UP001165289">
    <property type="component" value="Unassembled WGS sequence"/>
</dbReference>
<gene>
    <name evidence="2" type="ORF">LOD99_16242</name>
</gene>
<feature type="compositionally biased region" description="Low complexity" evidence="1">
    <location>
        <begin position="235"/>
        <end position="256"/>
    </location>
</feature>